<keyword evidence="4 5" id="KW-0472">Membrane</keyword>
<evidence type="ECO:0000256" key="2">
    <source>
        <dbReference type="ARBA" id="ARBA00022692"/>
    </source>
</evidence>
<dbReference type="EMBL" id="JABANU010000006">
    <property type="protein sequence ID" value="MBI5974608.1"/>
    <property type="molecule type" value="Genomic_DNA"/>
</dbReference>
<evidence type="ECO:0008006" key="8">
    <source>
        <dbReference type="Google" id="ProtNLM"/>
    </source>
</evidence>
<name>A0ABS0TA07_9STAP</name>
<feature type="transmembrane region" description="Helical" evidence="5">
    <location>
        <begin position="42"/>
        <end position="62"/>
    </location>
</feature>
<protein>
    <recommendedName>
        <fullName evidence="8">DoxX family protein</fullName>
    </recommendedName>
</protein>
<evidence type="ECO:0000256" key="1">
    <source>
        <dbReference type="ARBA" id="ARBA00004141"/>
    </source>
</evidence>
<keyword evidence="7" id="KW-1185">Reference proteome</keyword>
<evidence type="ECO:0000256" key="5">
    <source>
        <dbReference type="SAM" id="Phobius"/>
    </source>
</evidence>
<evidence type="ECO:0000256" key="4">
    <source>
        <dbReference type="ARBA" id="ARBA00023136"/>
    </source>
</evidence>
<reference evidence="6 7" key="1">
    <citation type="submission" date="2020-04" db="EMBL/GenBank/DDBJ databases">
        <title>Staphylococcus species from domestic dog.</title>
        <authorList>
            <person name="Paterson G.K."/>
        </authorList>
    </citation>
    <scope>NUCLEOTIDE SEQUENCE [LARGE SCALE GENOMIC DNA]</scope>
    <source>
        <strain evidence="6 7">H16/1A</strain>
    </source>
</reference>
<gene>
    <name evidence="6" type="ORF">HHH54_03215</name>
</gene>
<feature type="transmembrane region" description="Helical" evidence="5">
    <location>
        <begin position="69"/>
        <end position="88"/>
    </location>
</feature>
<dbReference type="InterPro" id="IPR032808">
    <property type="entry name" value="DoxX"/>
</dbReference>
<accession>A0ABS0TA07</accession>
<comment type="subcellular location">
    <subcellularLocation>
        <location evidence="1">Membrane</location>
        <topology evidence="1">Multi-pass membrane protein</topology>
    </subcellularLocation>
</comment>
<keyword evidence="3 5" id="KW-1133">Transmembrane helix</keyword>
<evidence type="ECO:0000313" key="7">
    <source>
        <dbReference type="Proteomes" id="UP000751852"/>
    </source>
</evidence>
<dbReference type="Proteomes" id="UP000751852">
    <property type="component" value="Unassembled WGS sequence"/>
</dbReference>
<proteinExistence type="predicted"/>
<evidence type="ECO:0000256" key="3">
    <source>
        <dbReference type="ARBA" id="ARBA00022989"/>
    </source>
</evidence>
<organism evidence="6 7">
    <name type="scientific">Staphylococcus canis</name>
    <dbReference type="NCBI Taxonomy" id="2724942"/>
    <lineage>
        <taxon>Bacteria</taxon>
        <taxon>Bacillati</taxon>
        <taxon>Bacillota</taxon>
        <taxon>Bacilli</taxon>
        <taxon>Bacillales</taxon>
        <taxon>Staphylococcaceae</taxon>
        <taxon>Staphylococcus</taxon>
    </lineage>
</organism>
<comment type="caution">
    <text evidence="6">The sequence shown here is derived from an EMBL/GenBank/DDBJ whole genome shotgun (WGS) entry which is preliminary data.</text>
</comment>
<keyword evidence="2 5" id="KW-0812">Transmembrane</keyword>
<sequence length="118" mass="12538">MIFSYAGNLKVAKELFNAAKPKLQNDQGMKDAFEGFDLPKELVPIVGAAEGAAALFMVLSIFNKRFAQAASIITLAVMVGAITSHFRAGHGKEGAQHAIDVLTLAGLSLADTFTSRKK</sequence>
<dbReference type="RefSeq" id="WP_198617399.1">
    <property type="nucleotide sequence ID" value="NZ_JABANU010000006.1"/>
</dbReference>
<evidence type="ECO:0000313" key="6">
    <source>
        <dbReference type="EMBL" id="MBI5974608.1"/>
    </source>
</evidence>
<dbReference type="Pfam" id="PF13564">
    <property type="entry name" value="DoxX_2"/>
    <property type="match status" value="1"/>
</dbReference>